<evidence type="ECO:0000256" key="1">
    <source>
        <dbReference type="SAM" id="Phobius"/>
    </source>
</evidence>
<keyword evidence="3" id="KW-1185">Reference proteome</keyword>
<organism evidence="2 3">
    <name type="scientific">Streptomyces pini</name>
    <dbReference type="NCBI Taxonomy" id="1520580"/>
    <lineage>
        <taxon>Bacteria</taxon>
        <taxon>Bacillati</taxon>
        <taxon>Actinomycetota</taxon>
        <taxon>Actinomycetes</taxon>
        <taxon>Kitasatosporales</taxon>
        <taxon>Streptomycetaceae</taxon>
        <taxon>Streptomyces</taxon>
    </lineage>
</organism>
<dbReference type="RefSeq" id="WP_093847077.1">
    <property type="nucleotide sequence ID" value="NZ_FOSG01000001.1"/>
</dbReference>
<feature type="transmembrane region" description="Helical" evidence="1">
    <location>
        <begin position="15"/>
        <end position="43"/>
    </location>
</feature>
<feature type="transmembrane region" description="Helical" evidence="1">
    <location>
        <begin position="49"/>
        <end position="73"/>
    </location>
</feature>
<protein>
    <submittedName>
        <fullName evidence="2">Uncharacterized protein</fullName>
    </submittedName>
</protein>
<reference evidence="3" key="1">
    <citation type="submission" date="2016-10" db="EMBL/GenBank/DDBJ databases">
        <authorList>
            <person name="Varghese N."/>
            <person name="Submissions S."/>
        </authorList>
    </citation>
    <scope>NUCLEOTIDE SEQUENCE [LARGE SCALE GENOMIC DNA]</scope>
    <source>
        <strain evidence="3">PL19</strain>
    </source>
</reference>
<keyword evidence="1" id="KW-0812">Transmembrane</keyword>
<dbReference type="EMBL" id="FOSG01000001">
    <property type="protein sequence ID" value="SFJ80915.1"/>
    <property type="molecule type" value="Genomic_DNA"/>
</dbReference>
<keyword evidence="1" id="KW-1133">Transmembrane helix</keyword>
<dbReference type="AlphaFoldDB" id="A0A1I3UDG5"/>
<accession>A0A1I3UDG5</accession>
<gene>
    <name evidence="2" type="ORF">SAMN05192584_101424</name>
</gene>
<dbReference type="InterPro" id="IPR046295">
    <property type="entry name" value="DUF6332"/>
</dbReference>
<dbReference type="Proteomes" id="UP000198928">
    <property type="component" value="Unassembled WGS sequence"/>
</dbReference>
<evidence type="ECO:0000313" key="3">
    <source>
        <dbReference type="Proteomes" id="UP000198928"/>
    </source>
</evidence>
<proteinExistence type="predicted"/>
<evidence type="ECO:0000313" key="2">
    <source>
        <dbReference type="EMBL" id="SFJ80915.1"/>
    </source>
</evidence>
<sequence>MTRDQKERDAVTVEIGYAVFSAGLLAGAVWLVLMSPVLLFGVAGSAAKAVVGTATALSAAALLWRVAAVLWGFDSRLRTRRAYGAGQGASRNG</sequence>
<keyword evidence="1" id="KW-0472">Membrane</keyword>
<name>A0A1I3UDG5_9ACTN</name>
<dbReference type="Pfam" id="PF19857">
    <property type="entry name" value="DUF6332"/>
    <property type="match status" value="1"/>
</dbReference>